<dbReference type="AlphaFoldDB" id="A0A4Y4CSH3"/>
<gene>
    <name evidence="15" type="primary">atoS</name>
    <name evidence="15" type="ORF">ZRA01_13490</name>
</gene>
<keyword evidence="10 12" id="KW-0472">Membrane</keyword>
<dbReference type="InterPro" id="IPR004358">
    <property type="entry name" value="Sig_transdc_His_kin-like_C"/>
</dbReference>
<dbReference type="Pfam" id="PF02518">
    <property type="entry name" value="HATPase_c"/>
    <property type="match status" value="1"/>
</dbReference>
<evidence type="ECO:0000256" key="6">
    <source>
        <dbReference type="ARBA" id="ARBA00022679"/>
    </source>
</evidence>
<dbReference type="GO" id="GO:0000155">
    <property type="term" value="F:phosphorelay sensor kinase activity"/>
    <property type="evidence" value="ECO:0007669"/>
    <property type="project" value="InterPro"/>
</dbReference>
<dbReference type="SMART" id="SM00388">
    <property type="entry name" value="HisKA"/>
    <property type="match status" value="1"/>
</dbReference>
<feature type="coiled-coil region" evidence="11">
    <location>
        <begin position="434"/>
        <end position="461"/>
    </location>
</feature>
<comment type="catalytic activity">
    <reaction evidence="1">
        <text>ATP + protein L-histidine = ADP + protein N-phospho-L-histidine.</text>
        <dbReference type="EC" id="2.7.13.3"/>
    </reaction>
</comment>
<dbReference type="InterPro" id="IPR003594">
    <property type="entry name" value="HATPase_dom"/>
</dbReference>
<dbReference type="InterPro" id="IPR036890">
    <property type="entry name" value="HATPase_C_sf"/>
</dbReference>
<evidence type="ECO:0000259" key="13">
    <source>
        <dbReference type="PROSITE" id="PS50109"/>
    </source>
</evidence>
<evidence type="ECO:0000256" key="11">
    <source>
        <dbReference type="SAM" id="Coils"/>
    </source>
</evidence>
<name>A0A4Y4CSH3_ZOORA</name>
<dbReference type="InterPro" id="IPR029151">
    <property type="entry name" value="Sensor-like_sf"/>
</dbReference>
<dbReference type="PROSITE" id="PS50885">
    <property type="entry name" value="HAMP"/>
    <property type="match status" value="1"/>
</dbReference>
<keyword evidence="16" id="KW-1185">Reference proteome</keyword>
<dbReference type="EMBL" id="BJNV01000015">
    <property type="protein sequence ID" value="GEC95276.1"/>
    <property type="molecule type" value="Genomic_DNA"/>
</dbReference>
<dbReference type="Gene3D" id="6.10.340.10">
    <property type="match status" value="1"/>
</dbReference>
<dbReference type="SUPFAM" id="SSF55874">
    <property type="entry name" value="ATPase domain of HSP90 chaperone/DNA topoisomerase II/histidine kinase"/>
    <property type="match status" value="1"/>
</dbReference>
<evidence type="ECO:0000256" key="1">
    <source>
        <dbReference type="ARBA" id="ARBA00000085"/>
    </source>
</evidence>
<sequence length="707" mass="76496">MGPGLIRQSLGTLAGRLRRSVRAKLLAMVLAPLFLGVPILLGLVWLWGNEGYHRLVNYKVGSDLVTAHEYFGRMRQTVAVDLAALAGSQRLAKAMADGRPEHLAAYVEDARRQAGLDFLFLLGPDGRILASPPSHALPAAGPHAARSRWPVVDAALAGEGSTAIDVFDADHLAAIDPRLAERARLALVPTPNATPDPRNEETRGLLIHSATPVHNDARRPLAVLEGGVLLNGNSELVDRLNAIIYRDGTLPLGSKGTATLFLGDTRIATNVRLFAGERALGTRASQVVREHVLDEGKVWLDTAFVVNDYYVSGYEPVLDSHGERVGMLYVGFLEAPFSDAMQGALLTLFAIFVTVSVAGCVLSLAWARSVFKPLEKLSATIRRVGTGDHDARVGQVASRDEIGQLAAAFDELLDNLAARRMELQRWGDELDRKVAERTHELEEANATLDQARRHLAMTEKLAAIGELTAGVAHEINNPVAVIQGNLDVLQEILGPAAAPVREEIRLIHEQTHRIWLIVTKLLQFARPGEFAGYTEGVDPAQALADCLVLTRHNLERRQIEVRVDNSAGCRVEVNLSELQQVLINLIVNALQAMPDGGRLTLTSRDWLEEGRRIGAEIAVCDTGQGIAAEDLSRIFDPFFTTKKGSGTGLGLSISYAIVERYGGHISVTSQPGQGACFTVHLRSEARYADAPTAPGFAARWSTPPAQA</sequence>
<dbReference type="PANTHER" id="PTHR43065">
    <property type="entry name" value="SENSOR HISTIDINE KINASE"/>
    <property type="match status" value="1"/>
</dbReference>
<feature type="domain" description="Histidine kinase" evidence="13">
    <location>
        <begin position="470"/>
        <end position="685"/>
    </location>
</feature>
<reference evidence="15 16" key="1">
    <citation type="submission" date="2019-06" db="EMBL/GenBank/DDBJ databases">
        <title>Whole genome shotgun sequence of Zoogloea ramigera NBRC 15342.</title>
        <authorList>
            <person name="Hosoyama A."/>
            <person name="Uohara A."/>
            <person name="Ohji S."/>
            <person name="Ichikawa N."/>
        </authorList>
    </citation>
    <scope>NUCLEOTIDE SEQUENCE [LARGE SCALE GENOMIC DNA]</scope>
    <source>
        <strain evidence="15 16">NBRC 15342</strain>
    </source>
</reference>
<accession>A0A4Y4CSH3</accession>
<evidence type="ECO:0000256" key="2">
    <source>
        <dbReference type="ARBA" id="ARBA00004651"/>
    </source>
</evidence>
<dbReference type="PRINTS" id="PR00344">
    <property type="entry name" value="BCTRLSENSOR"/>
</dbReference>
<evidence type="ECO:0000256" key="10">
    <source>
        <dbReference type="ARBA" id="ARBA00023136"/>
    </source>
</evidence>
<dbReference type="Pfam" id="PF00512">
    <property type="entry name" value="HisKA"/>
    <property type="match status" value="1"/>
</dbReference>
<keyword evidence="6" id="KW-0808">Transferase</keyword>
<evidence type="ECO:0000259" key="14">
    <source>
        <dbReference type="PROSITE" id="PS50885"/>
    </source>
</evidence>
<dbReference type="GO" id="GO:0005886">
    <property type="term" value="C:plasma membrane"/>
    <property type="evidence" value="ECO:0007669"/>
    <property type="project" value="UniProtKB-SubCell"/>
</dbReference>
<dbReference type="Gene3D" id="1.10.287.130">
    <property type="match status" value="1"/>
</dbReference>
<evidence type="ECO:0000256" key="4">
    <source>
        <dbReference type="ARBA" id="ARBA00022475"/>
    </source>
</evidence>
<dbReference type="Gene3D" id="3.30.565.10">
    <property type="entry name" value="Histidine kinase-like ATPase, C-terminal domain"/>
    <property type="match status" value="1"/>
</dbReference>
<keyword evidence="7 12" id="KW-0812">Transmembrane</keyword>
<evidence type="ECO:0000256" key="8">
    <source>
        <dbReference type="ARBA" id="ARBA00022777"/>
    </source>
</evidence>
<evidence type="ECO:0000256" key="3">
    <source>
        <dbReference type="ARBA" id="ARBA00012438"/>
    </source>
</evidence>
<comment type="subcellular location">
    <subcellularLocation>
        <location evidence="2">Cell membrane</location>
        <topology evidence="2">Multi-pass membrane protein</topology>
    </subcellularLocation>
</comment>
<dbReference type="InterPro" id="IPR033463">
    <property type="entry name" value="sCache_3"/>
</dbReference>
<dbReference type="InterPro" id="IPR003660">
    <property type="entry name" value="HAMP_dom"/>
</dbReference>
<dbReference type="SUPFAM" id="SSF158472">
    <property type="entry name" value="HAMP domain-like"/>
    <property type="match status" value="1"/>
</dbReference>
<feature type="transmembrane region" description="Helical" evidence="12">
    <location>
        <begin position="344"/>
        <end position="367"/>
    </location>
</feature>
<evidence type="ECO:0000256" key="5">
    <source>
        <dbReference type="ARBA" id="ARBA00022553"/>
    </source>
</evidence>
<dbReference type="CDD" id="cd06225">
    <property type="entry name" value="HAMP"/>
    <property type="match status" value="1"/>
</dbReference>
<evidence type="ECO:0000256" key="9">
    <source>
        <dbReference type="ARBA" id="ARBA00022989"/>
    </source>
</evidence>
<protein>
    <recommendedName>
        <fullName evidence="3">histidine kinase</fullName>
        <ecNumber evidence="3">2.7.13.3</ecNumber>
    </recommendedName>
</protein>
<dbReference type="CDD" id="cd00082">
    <property type="entry name" value="HisKA"/>
    <property type="match status" value="1"/>
</dbReference>
<dbReference type="PANTHER" id="PTHR43065:SF22">
    <property type="entry name" value="HISTIDINE KINASE"/>
    <property type="match status" value="1"/>
</dbReference>
<organism evidence="15 16">
    <name type="scientific">Zoogloea ramigera</name>
    <dbReference type="NCBI Taxonomy" id="350"/>
    <lineage>
        <taxon>Bacteria</taxon>
        <taxon>Pseudomonadati</taxon>
        <taxon>Pseudomonadota</taxon>
        <taxon>Betaproteobacteria</taxon>
        <taxon>Rhodocyclales</taxon>
        <taxon>Zoogloeaceae</taxon>
        <taxon>Zoogloea</taxon>
    </lineage>
</organism>
<dbReference type="InterPro" id="IPR005467">
    <property type="entry name" value="His_kinase_dom"/>
</dbReference>
<feature type="transmembrane region" description="Helical" evidence="12">
    <location>
        <begin position="25"/>
        <end position="47"/>
    </location>
</feature>
<keyword evidence="5" id="KW-0597">Phosphoprotein</keyword>
<keyword evidence="11" id="KW-0175">Coiled coil</keyword>
<feature type="domain" description="HAMP" evidence="14">
    <location>
        <begin position="368"/>
        <end position="421"/>
    </location>
</feature>
<dbReference type="PROSITE" id="PS50109">
    <property type="entry name" value="HIS_KIN"/>
    <property type="match status" value="1"/>
</dbReference>
<dbReference type="Pfam" id="PF00672">
    <property type="entry name" value="HAMP"/>
    <property type="match status" value="1"/>
</dbReference>
<dbReference type="Pfam" id="PF17202">
    <property type="entry name" value="sCache_3_3"/>
    <property type="match status" value="1"/>
</dbReference>
<keyword evidence="9 12" id="KW-1133">Transmembrane helix</keyword>
<dbReference type="SUPFAM" id="SSF103190">
    <property type="entry name" value="Sensory domain-like"/>
    <property type="match status" value="1"/>
</dbReference>
<dbReference type="OrthoDB" id="224978at2"/>
<dbReference type="SUPFAM" id="SSF47384">
    <property type="entry name" value="Homodimeric domain of signal transducing histidine kinase"/>
    <property type="match status" value="1"/>
</dbReference>
<keyword evidence="8 15" id="KW-0418">Kinase</keyword>
<proteinExistence type="predicted"/>
<comment type="caution">
    <text evidence="15">The sequence shown here is derived from an EMBL/GenBank/DDBJ whole genome shotgun (WGS) entry which is preliminary data.</text>
</comment>
<evidence type="ECO:0000256" key="12">
    <source>
        <dbReference type="SAM" id="Phobius"/>
    </source>
</evidence>
<dbReference type="SMART" id="SM00387">
    <property type="entry name" value="HATPase_c"/>
    <property type="match status" value="1"/>
</dbReference>
<dbReference type="RefSeq" id="WP_141350611.1">
    <property type="nucleotide sequence ID" value="NZ_BJNV01000015.1"/>
</dbReference>
<evidence type="ECO:0000313" key="16">
    <source>
        <dbReference type="Proteomes" id="UP000318422"/>
    </source>
</evidence>
<dbReference type="EC" id="2.7.13.3" evidence="3"/>
<evidence type="ECO:0000256" key="7">
    <source>
        <dbReference type="ARBA" id="ARBA00022692"/>
    </source>
</evidence>
<evidence type="ECO:0000313" key="15">
    <source>
        <dbReference type="EMBL" id="GEC95276.1"/>
    </source>
</evidence>
<dbReference type="Proteomes" id="UP000318422">
    <property type="component" value="Unassembled WGS sequence"/>
</dbReference>
<dbReference type="InterPro" id="IPR036097">
    <property type="entry name" value="HisK_dim/P_sf"/>
</dbReference>
<dbReference type="InterPro" id="IPR003661">
    <property type="entry name" value="HisK_dim/P_dom"/>
</dbReference>
<dbReference type="SMART" id="SM00304">
    <property type="entry name" value="HAMP"/>
    <property type="match status" value="1"/>
</dbReference>
<keyword evidence="4" id="KW-1003">Cell membrane</keyword>